<gene>
    <name evidence="2" type="ORF">OSB04_un001873</name>
</gene>
<feature type="region of interest" description="Disordered" evidence="1">
    <location>
        <begin position="443"/>
        <end position="473"/>
    </location>
</feature>
<accession>A0AA38W1D3</accession>
<feature type="region of interest" description="Disordered" evidence="1">
    <location>
        <begin position="485"/>
        <end position="505"/>
    </location>
</feature>
<feature type="region of interest" description="Disordered" evidence="1">
    <location>
        <begin position="1"/>
        <end position="42"/>
    </location>
</feature>
<proteinExistence type="predicted"/>
<protein>
    <recommendedName>
        <fullName evidence="4">Maturase</fullName>
    </recommendedName>
</protein>
<feature type="compositionally biased region" description="Polar residues" evidence="1">
    <location>
        <begin position="22"/>
        <end position="37"/>
    </location>
</feature>
<feature type="compositionally biased region" description="Polar residues" evidence="1">
    <location>
        <begin position="522"/>
        <end position="532"/>
    </location>
</feature>
<feature type="compositionally biased region" description="Polar residues" evidence="1">
    <location>
        <begin position="164"/>
        <end position="173"/>
    </location>
</feature>
<evidence type="ECO:0000256" key="1">
    <source>
        <dbReference type="SAM" id="MobiDB-lite"/>
    </source>
</evidence>
<name>A0AA38W1D3_9ASTR</name>
<evidence type="ECO:0000313" key="2">
    <source>
        <dbReference type="EMBL" id="KAJ9535055.1"/>
    </source>
</evidence>
<feature type="compositionally biased region" description="Gly residues" evidence="1">
    <location>
        <begin position="447"/>
        <end position="457"/>
    </location>
</feature>
<comment type="caution">
    <text evidence="2">The sequence shown here is derived from an EMBL/GenBank/DDBJ whole genome shotgun (WGS) entry which is preliminary data.</text>
</comment>
<reference evidence="2" key="1">
    <citation type="submission" date="2023-03" db="EMBL/GenBank/DDBJ databases">
        <title>Chromosome-scale reference genome and RAD-based genetic map of yellow starthistle (Centaurea solstitialis) reveal putative structural variation and QTLs associated with invader traits.</title>
        <authorList>
            <person name="Reatini B."/>
            <person name="Cang F.A."/>
            <person name="Jiang Q."/>
            <person name="Mckibben M.T.W."/>
            <person name="Barker M.S."/>
            <person name="Rieseberg L.H."/>
            <person name="Dlugosch K.M."/>
        </authorList>
    </citation>
    <scope>NUCLEOTIDE SEQUENCE</scope>
    <source>
        <strain evidence="2">CAN-66</strain>
        <tissue evidence="2">Leaf</tissue>
    </source>
</reference>
<dbReference type="AlphaFoldDB" id="A0AA38W1D3"/>
<dbReference type="EMBL" id="JARYMX010000910">
    <property type="protein sequence ID" value="KAJ9535055.1"/>
    <property type="molecule type" value="Genomic_DNA"/>
</dbReference>
<evidence type="ECO:0008006" key="4">
    <source>
        <dbReference type="Google" id="ProtNLM"/>
    </source>
</evidence>
<dbReference type="Proteomes" id="UP001172457">
    <property type="component" value="Unassembled WGS sequence"/>
</dbReference>
<organism evidence="2 3">
    <name type="scientific">Centaurea solstitialis</name>
    <name type="common">yellow star-thistle</name>
    <dbReference type="NCBI Taxonomy" id="347529"/>
    <lineage>
        <taxon>Eukaryota</taxon>
        <taxon>Viridiplantae</taxon>
        <taxon>Streptophyta</taxon>
        <taxon>Embryophyta</taxon>
        <taxon>Tracheophyta</taxon>
        <taxon>Spermatophyta</taxon>
        <taxon>Magnoliopsida</taxon>
        <taxon>eudicotyledons</taxon>
        <taxon>Gunneridae</taxon>
        <taxon>Pentapetalae</taxon>
        <taxon>asterids</taxon>
        <taxon>campanulids</taxon>
        <taxon>Asterales</taxon>
        <taxon>Asteraceae</taxon>
        <taxon>Carduoideae</taxon>
        <taxon>Cardueae</taxon>
        <taxon>Centaureinae</taxon>
        <taxon>Centaurea</taxon>
    </lineage>
</organism>
<feature type="region of interest" description="Disordered" evidence="1">
    <location>
        <begin position="162"/>
        <end position="216"/>
    </location>
</feature>
<feature type="compositionally biased region" description="Basic and acidic residues" evidence="1">
    <location>
        <begin position="1"/>
        <end position="21"/>
    </location>
</feature>
<feature type="region of interest" description="Disordered" evidence="1">
    <location>
        <begin position="520"/>
        <end position="540"/>
    </location>
</feature>
<sequence>MKKEKRGRSLDRSQKDHERGDQNGTPNPFTIPSFQTHRTSARSRLPLALRRIKEEWGTSRGFLEFDIRKCFHTTTDIDSSPSLRERIGDPKFFYPIQKVFSAGPTRRAEKGPLLRPTQCITIGPTRQHLPTQARSGDRRIQQSTKFPIGQVVLMTKKTLEKKQASTLPKTTEPSLWEGKEHPTQRGLSFPLFRRGKTLPQAPPGSGGTRKGLSFPPLRRPLPPSFKKPSSLLCAAFLIEAAGLTPKAEFYGRERYTLKSIAKKGLLIELAGGDTSYQVREGLARFVYARYADDLTTGNRGCRRASHRNKKTYRPLFPQSGPEPLGRLCRINNNSCTEYDRNSSPPPRTTPIQFLRELEKRLRVKHRIHINCLPPTLRHPFQVKEPRSPNLAYLGDRKAHPGPRIKGKPFLCCIAQVGENFPMGNFPTGSSHRAINSGILSLYTPPGSEGGGEGGGDGGKFKSKGKFPPTNRGPIKKILRRLGDRGLITRKKGTGPNPPGAPACELSEGKSKIWVRAFRDKPSSYTGPATTFTKSERLSTP</sequence>
<keyword evidence="3" id="KW-1185">Reference proteome</keyword>
<evidence type="ECO:0000313" key="3">
    <source>
        <dbReference type="Proteomes" id="UP001172457"/>
    </source>
</evidence>